<dbReference type="PANTHER" id="PTHR47619:SF1">
    <property type="entry name" value="EXODEOXYRIBONUCLEASE WALJ"/>
    <property type="match status" value="1"/>
</dbReference>
<keyword evidence="3" id="KW-1185">Reference proteome</keyword>
<dbReference type="InterPro" id="IPR052533">
    <property type="entry name" value="WalJ/YycJ-like"/>
</dbReference>
<dbReference type="SUPFAM" id="SSF56281">
    <property type="entry name" value="Metallo-hydrolase/oxidoreductase"/>
    <property type="match status" value="1"/>
</dbReference>
<name>A0A6C0U3R9_9GAMM</name>
<accession>A0A6C0U3R9</accession>
<dbReference type="EMBL" id="CP048711">
    <property type="protein sequence ID" value="QIB66676.1"/>
    <property type="molecule type" value="Genomic_DNA"/>
</dbReference>
<keyword evidence="2" id="KW-0378">Hydrolase</keyword>
<protein>
    <submittedName>
        <fullName evidence="2">MBL fold metallo-hydrolase</fullName>
    </submittedName>
</protein>
<organism evidence="2 3">
    <name type="scientific">Kineobactrum salinum</name>
    <dbReference type="NCBI Taxonomy" id="2708301"/>
    <lineage>
        <taxon>Bacteria</taxon>
        <taxon>Pseudomonadati</taxon>
        <taxon>Pseudomonadota</taxon>
        <taxon>Gammaproteobacteria</taxon>
        <taxon>Cellvibrionales</taxon>
        <taxon>Halieaceae</taxon>
        <taxon>Kineobactrum</taxon>
    </lineage>
</organism>
<evidence type="ECO:0000259" key="1">
    <source>
        <dbReference type="SMART" id="SM00849"/>
    </source>
</evidence>
<dbReference type="InterPro" id="IPR036866">
    <property type="entry name" value="RibonucZ/Hydroxyglut_hydro"/>
</dbReference>
<dbReference type="PANTHER" id="PTHR47619">
    <property type="entry name" value="METALLO-HYDROLASE YYCJ-RELATED"/>
    <property type="match status" value="1"/>
</dbReference>
<dbReference type="InterPro" id="IPR001279">
    <property type="entry name" value="Metallo-B-lactamas"/>
</dbReference>
<dbReference type="KEGG" id="kim:G3T16_16015"/>
<dbReference type="Gene3D" id="3.60.15.10">
    <property type="entry name" value="Ribonuclease Z/Hydroxyacylglutathione hydrolase-like"/>
    <property type="match status" value="1"/>
</dbReference>
<evidence type="ECO:0000313" key="3">
    <source>
        <dbReference type="Proteomes" id="UP000477680"/>
    </source>
</evidence>
<dbReference type="Pfam" id="PF12706">
    <property type="entry name" value="Lactamase_B_2"/>
    <property type="match status" value="1"/>
</dbReference>
<dbReference type="GO" id="GO:0016787">
    <property type="term" value="F:hydrolase activity"/>
    <property type="evidence" value="ECO:0007669"/>
    <property type="project" value="UniProtKB-KW"/>
</dbReference>
<evidence type="ECO:0000313" key="2">
    <source>
        <dbReference type="EMBL" id="QIB66676.1"/>
    </source>
</evidence>
<sequence>MTRGGPWKSRKNRPCCRRSRAISTEVVGPVIRFASLGSGSKGNATVVATADTAVMIDCGFSLREATRRLATLGLEPSQLDAILVTHEHTDHSAGVGKLARRYDIPVYLTHGTLSSGRLDACPQLHCFNCGDRFTIGCFDIEPVAVPHDAREPCQYRLGHRGSSLGILTDLGSVTDHVVERFRGCDALLLEFNHDLAMLWRGNYPPALKRRVAGDWGHLNNAQAATLLQQLGWESLRHLVVGHISEKNNSRAHAAAALATVYGALDSRVVFAEQGSGFDWLVLD</sequence>
<dbReference type="Proteomes" id="UP000477680">
    <property type="component" value="Chromosome"/>
</dbReference>
<dbReference type="SMART" id="SM00849">
    <property type="entry name" value="Lactamase_B"/>
    <property type="match status" value="1"/>
</dbReference>
<reference evidence="2 3" key="1">
    <citation type="submission" date="2020-02" db="EMBL/GenBank/DDBJ databases">
        <title>Genome sequencing for Kineobactrum sp. M2.</title>
        <authorList>
            <person name="Park S.-J."/>
        </authorList>
    </citation>
    <scope>NUCLEOTIDE SEQUENCE [LARGE SCALE GENOMIC DNA]</scope>
    <source>
        <strain evidence="2 3">M2</strain>
    </source>
</reference>
<gene>
    <name evidence="2" type="ORF">G3T16_16015</name>
</gene>
<proteinExistence type="predicted"/>
<feature type="domain" description="Metallo-beta-lactamase" evidence="1">
    <location>
        <begin position="41"/>
        <end position="215"/>
    </location>
</feature>
<dbReference type="AlphaFoldDB" id="A0A6C0U3R9"/>